<reference evidence="1" key="1">
    <citation type="journal article" date="2021" name="Proc. Natl. Acad. Sci. U.S.A.">
        <title>A Catalog of Tens of Thousands of Viruses from Human Metagenomes Reveals Hidden Associations with Chronic Diseases.</title>
        <authorList>
            <person name="Tisza M.J."/>
            <person name="Buck C.B."/>
        </authorList>
    </citation>
    <scope>NUCLEOTIDE SEQUENCE</scope>
    <source>
        <strain evidence="1">Ctpji4</strain>
    </source>
</reference>
<name>A0A8S5P9T6_9CAUD</name>
<organism evidence="1">
    <name type="scientific">Siphoviridae sp. ctpji4</name>
    <dbReference type="NCBI Taxonomy" id="2825676"/>
    <lineage>
        <taxon>Viruses</taxon>
        <taxon>Duplodnaviria</taxon>
        <taxon>Heunggongvirae</taxon>
        <taxon>Uroviricota</taxon>
        <taxon>Caudoviricetes</taxon>
    </lineage>
</organism>
<proteinExistence type="predicted"/>
<dbReference type="EMBL" id="BK015375">
    <property type="protein sequence ID" value="DAE03838.1"/>
    <property type="molecule type" value="Genomic_DNA"/>
</dbReference>
<accession>A0A8S5P9T6</accession>
<sequence>MRDNKLFDRIKIAYRFIRYGKGCARIMECGKCGSVIIVPISEEPLEDKLINDKMHVDQVWSEYVQCCKCGAVCKEIQLWNFAGDPLGIDKDLTVKKR</sequence>
<evidence type="ECO:0000313" key="1">
    <source>
        <dbReference type="EMBL" id="DAE03838.1"/>
    </source>
</evidence>
<protein>
    <submittedName>
        <fullName evidence="1">RNAse domain protein</fullName>
    </submittedName>
</protein>